<evidence type="ECO:0000313" key="2">
    <source>
        <dbReference type="EMBL" id="GGB02588.1"/>
    </source>
</evidence>
<feature type="transmembrane region" description="Helical" evidence="1">
    <location>
        <begin position="194"/>
        <end position="217"/>
    </location>
</feature>
<comment type="caution">
    <text evidence="2">The sequence shown here is derived from an EMBL/GenBank/DDBJ whole genome shotgun (WGS) entry which is preliminary data.</text>
</comment>
<keyword evidence="1" id="KW-0472">Membrane</keyword>
<organism evidence="2 3">
    <name type="scientific">Conyzicola nivalis</name>
    <dbReference type="NCBI Taxonomy" id="1477021"/>
    <lineage>
        <taxon>Bacteria</taxon>
        <taxon>Bacillati</taxon>
        <taxon>Actinomycetota</taxon>
        <taxon>Actinomycetes</taxon>
        <taxon>Micrococcales</taxon>
        <taxon>Microbacteriaceae</taxon>
        <taxon>Conyzicola</taxon>
    </lineage>
</organism>
<keyword evidence="1" id="KW-1133">Transmembrane helix</keyword>
<proteinExistence type="predicted"/>
<name>A0A916SJJ4_9MICO</name>
<evidence type="ECO:0000313" key="3">
    <source>
        <dbReference type="Proteomes" id="UP000606922"/>
    </source>
</evidence>
<protein>
    <recommendedName>
        <fullName evidence="4">ABC transporter permease</fullName>
    </recommendedName>
</protein>
<feature type="transmembrane region" description="Helical" evidence="1">
    <location>
        <begin position="312"/>
        <end position="331"/>
    </location>
</feature>
<dbReference type="RefSeq" id="WP_229733148.1">
    <property type="nucleotide sequence ID" value="NZ_BMGB01000001.1"/>
</dbReference>
<reference evidence="2" key="1">
    <citation type="journal article" date="2014" name="Int. J. Syst. Evol. Microbiol.">
        <title>Complete genome sequence of Corynebacterium casei LMG S-19264T (=DSM 44701T), isolated from a smear-ripened cheese.</title>
        <authorList>
            <consortium name="US DOE Joint Genome Institute (JGI-PGF)"/>
            <person name="Walter F."/>
            <person name="Albersmeier A."/>
            <person name="Kalinowski J."/>
            <person name="Ruckert C."/>
        </authorList>
    </citation>
    <scope>NUCLEOTIDE SEQUENCE</scope>
    <source>
        <strain evidence="2">CGMCC 1.12813</strain>
    </source>
</reference>
<reference evidence="2" key="2">
    <citation type="submission" date="2020-09" db="EMBL/GenBank/DDBJ databases">
        <authorList>
            <person name="Sun Q."/>
            <person name="Zhou Y."/>
        </authorList>
    </citation>
    <scope>NUCLEOTIDE SEQUENCE</scope>
    <source>
        <strain evidence="2">CGMCC 1.12813</strain>
    </source>
</reference>
<feature type="transmembrane region" description="Helical" evidence="1">
    <location>
        <begin position="12"/>
        <end position="35"/>
    </location>
</feature>
<accession>A0A916SJJ4</accession>
<evidence type="ECO:0008006" key="4">
    <source>
        <dbReference type="Google" id="ProtNLM"/>
    </source>
</evidence>
<feature type="transmembrane region" description="Helical" evidence="1">
    <location>
        <begin position="165"/>
        <end position="187"/>
    </location>
</feature>
<sequence length="354" mass="36092">MSIPLTRPHTKWGVAIALGLLGSLVVGLVVLAFLWPAKTSTPQNLPVGITGPAATVSALQEAVTSASPDAFDFTEATDRADAVAQIENRQTYGAIVLGAPGTAPEVLTAPAASAAATQILTGVATQLQAQLVHQVSAAGGDPSSVAVEVTPVVPLSAEDPAGTGLAAASFPLTLGGMLGGILISFLVVGPIRRLVALAGFGVGVGVILALILQTWFGFLQGDFWLNVTGMGLSIVATSAFIVGCTSLLGSRGIAVGAILTLFVGNPLASAAAPWQFLPTPWGAIGQFLVPGASNWLLRALSYFPNADLSQQWWTLIAWVTLGAVLIVAGHFRSRAAARVPANTLESEPHTVASV</sequence>
<gene>
    <name evidence="2" type="ORF">GCM10010979_16530</name>
</gene>
<evidence type="ECO:0000256" key="1">
    <source>
        <dbReference type="SAM" id="Phobius"/>
    </source>
</evidence>
<dbReference type="Proteomes" id="UP000606922">
    <property type="component" value="Unassembled WGS sequence"/>
</dbReference>
<keyword evidence="3" id="KW-1185">Reference proteome</keyword>
<feature type="transmembrane region" description="Helical" evidence="1">
    <location>
        <begin position="223"/>
        <end position="245"/>
    </location>
</feature>
<feature type="transmembrane region" description="Helical" evidence="1">
    <location>
        <begin position="252"/>
        <end position="272"/>
    </location>
</feature>
<keyword evidence="1" id="KW-0812">Transmembrane</keyword>
<dbReference type="EMBL" id="BMGB01000001">
    <property type="protein sequence ID" value="GGB02588.1"/>
    <property type="molecule type" value="Genomic_DNA"/>
</dbReference>
<dbReference type="AlphaFoldDB" id="A0A916SJJ4"/>